<dbReference type="PROSITE" id="PS50835">
    <property type="entry name" value="IG_LIKE"/>
    <property type="match status" value="2"/>
</dbReference>
<keyword evidence="7" id="KW-1185">Reference proteome</keyword>
<dbReference type="InterPro" id="IPR003598">
    <property type="entry name" value="Ig_sub2"/>
</dbReference>
<dbReference type="OMA" id="RVEMSCS"/>
<dbReference type="SMART" id="SM00409">
    <property type="entry name" value="IG"/>
    <property type="match status" value="2"/>
</dbReference>
<dbReference type="InterPro" id="IPR036179">
    <property type="entry name" value="Ig-like_dom_sf"/>
</dbReference>
<reference evidence="6" key="1">
    <citation type="submission" date="2025-05" db="UniProtKB">
        <authorList>
            <consortium name="Ensembl"/>
        </authorList>
    </citation>
    <scope>IDENTIFICATION</scope>
</reference>
<evidence type="ECO:0000313" key="7">
    <source>
        <dbReference type="Proteomes" id="UP000694388"/>
    </source>
</evidence>
<dbReference type="Ensembl" id="ENSEBUT00000014988.1">
    <property type="protein sequence ID" value="ENSEBUP00000014412.1"/>
    <property type="gene ID" value="ENSEBUG00000009056.1"/>
</dbReference>
<protein>
    <recommendedName>
        <fullName evidence="5">Ig-like domain-containing protein</fullName>
    </recommendedName>
</protein>
<dbReference type="Gene3D" id="2.60.40.10">
    <property type="entry name" value="Immunoglobulins"/>
    <property type="match status" value="2"/>
</dbReference>
<dbReference type="InterPro" id="IPR007110">
    <property type="entry name" value="Ig-like_dom"/>
</dbReference>
<dbReference type="SMART" id="SM00408">
    <property type="entry name" value="IGc2"/>
    <property type="match status" value="2"/>
</dbReference>
<dbReference type="Ensembl" id="ENSEBUT00000014960.1">
    <property type="protein sequence ID" value="ENSEBUP00000014384.1"/>
    <property type="gene ID" value="ENSEBUG00000009056.1"/>
</dbReference>
<feature type="compositionally biased region" description="Low complexity" evidence="4">
    <location>
        <begin position="194"/>
        <end position="206"/>
    </location>
</feature>
<evidence type="ECO:0000256" key="4">
    <source>
        <dbReference type="SAM" id="MobiDB-lite"/>
    </source>
</evidence>
<dbReference type="Ensembl" id="ENSEBUT00000014978.1">
    <property type="protein sequence ID" value="ENSEBUP00000014402.1"/>
    <property type="gene ID" value="ENSEBUG00000009056.1"/>
</dbReference>
<feature type="domain" description="Ig-like" evidence="5">
    <location>
        <begin position="208"/>
        <end position="299"/>
    </location>
</feature>
<dbReference type="AlphaFoldDB" id="A0A8C4QFX7"/>
<accession>A0A8C4QFX7</accession>
<evidence type="ECO:0000256" key="2">
    <source>
        <dbReference type="ARBA" id="ARBA00022490"/>
    </source>
</evidence>
<dbReference type="SUPFAM" id="SSF48726">
    <property type="entry name" value="Immunoglobulin"/>
    <property type="match status" value="2"/>
</dbReference>
<dbReference type="PANTHER" id="PTHR47633">
    <property type="entry name" value="IMMUNOGLOBULIN"/>
    <property type="match status" value="1"/>
</dbReference>
<evidence type="ECO:0000259" key="5">
    <source>
        <dbReference type="PROSITE" id="PS50835"/>
    </source>
</evidence>
<keyword evidence="3" id="KW-0393">Immunoglobulin domain</keyword>
<keyword evidence="2" id="KW-0963">Cytoplasm</keyword>
<dbReference type="InterPro" id="IPR013783">
    <property type="entry name" value="Ig-like_fold"/>
</dbReference>
<proteinExistence type="predicted"/>
<dbReference type="GeneTree" id="ENSGT01110000267173"/>
<feature type="region of interest" description="Disordered" evidence="4">
    <location>
        <begin position="167"/>
        <end position="206"/>
    </location>
</feature>
<evidence type="ECO:0000256" key="3">
    <source>
        <dbReference type="ARBA" id="ARBA00023319"/>
    </source>
</evidence>
<dbReference type="Proteomes" id="UP000694388">
    <property type="component" value="Unplaced"/>
</dbReference>
<organism evidence="6 7">
    <name type="scientific">Eptatretus burgeri</name>
    <name type="common">Inshore hagfish</name>
    <dbReference type="NCBI Taxonomy" id="7764"/>
    <lineage>
        <taxon>Eukaryota</taxon>
        <taxon>Metazoa</taxon>
        <taxon>Chordata</taxon>
        <taxon>Craniata</taxon>
        <taxon>Vertebrata</taxon>
        <taxon>Cyclostomata</taxon>
        <taxon>Myxini</taxon>
        <taxon>Myxiniformes</taxon>
        <taxon>Myxinidae</taxon>
        <taxon>Eptatretinae</taxon>
        <taxon>Eptatretus</taxon>
    </lineage>
</organism>
<feature type="compositionally biased region" description="Polar residues" evidence="4">
    <location>
        <begin position="169"/>
        <end position="178"/>
    </location>
</feature>
<feature type="domain" description="Ig-like" evidence="5">
    <location>
        <begin position="63"/>
        <end position="151"/>
    </location>
</feature>
<sequence length="318" mass="34610">MDTRRQPHSPSTIGPGLATAIYPQQRSGIPVHTPASISSGPPSFIHSHTQAALSSTDVPSNMPAVPPTYVSGLRDMVIPEGERVSLECWLQGNPEPTVQWFREEFPIHNSADFQLRLEKGLASLTIAEVFPEDSGHFSCVASNPAGHVRTTCFLKVQAMDGEVAEDTPSKVTLDSAQEQPVIPVPAPSSEPQMSSQPLEELPPGESPPLFAQKPSTQLLVEGWPATFHCQVLGVPPPYTYWKKGKMPLSSGYRYKMRSDASSGDYYLDISITFPDDAGEYICVARNKHGEAQASSLLLEKGQHMIVDKASISLIVRVH</sequence>
<evidence type="ECO:0000256" key="1">
    <source>
        <dbReference type="ARBA" id="ARBA00004496"/>
    </source>
</evidence>
<evidence type="ECO:0000313" key="6">
    <source>
        <dbReference type="Ensembl" id="ENSEBUP00000014384.1"/>
    </source>
</evidence>
<dbReference type="Pfam" id="PF07679">
    <property type="entry name" value="I-set"/>
    <property type="match status" value="2"/>
</dbReference>
<dbReference type="Ensembl" id="ENSEBUT00000014950.1">
    <property type="protein sequence ID" value="ENSEBUP00000014373.1"/>
    <property type="gene ID" value="ENSEBUG00000009056.1"/>
</dbReference>
<dbReference type="InterPro" id="IPR013098">
    <property type="entry name" value="Ig_I-set"/>
</dbReference>
<dbReference type="FunFam" id="2.60.40.10:FF:000714">
    <property type="entry name" value="Titin novex-3"/>
    <property type="match status" value="1"/>
</dbReference>
<name>A0A8C4QFX7_EPTBU</name>
<dbReference type="GO" id="GO:0005737">
    <property type="term" value="C:cytoplasm"/>
    <property type="evidence" value="ECO:0007669"/>
    <property type="project" value="UniProtKB-SubCell"/>
</dbReference>
<dbReference type="FunFam" id="2.60.40.10:FF:000425">
    <property type="entry name" value="Myosin light chain kinase"/>
    <property type="match status" value="1"/>
</dbReference>
<comment type="subcellular location">
    <subcellularLocation>
        <location evidence="1">Cytoplasm</location>
    </subcellularLocation>
</comment>
<dbReference type="InterPro" id="IPR003599">
    <property type="entry name" value="Ig_sub"/>
</dbReference>